<keyword evidence="3" id="KW-0805">Transcription regulation</keyword>
<evidence type="ECO:0000256" key="2">
    <source>
        <dbReference type="ARBA" id="ARBA00022777"/>
    </source>
</evidence>
<feature type="domain" description="ANTAR" evidence="5">
    <location>
        <begin position="167"/>
        <end position="228"/>
    </location>
</feature>
<dbReference type="Proteomes" id="UP000276542">
    <property type="component" value="Unassembled WGS sequence"/>
</dbReference>
<dbReference type="GO" id="GO:0003723">
    <property type="term" value="F:RNA binding"/>
    <property type="evidence" value="ECO:0007669"/>
    <property type="project" value="InterPro"/>
</dbReference>
<dbReference type="Gene3D" id="1.10.10.10">
    <property type="entry name" value="Winged helix-like DNA-binding domain superfamily/Winged helix DNA-binding domain"/>
    <property type="match status" value="1"/>
</dbReference>
<evidence type="ECO:0000313" key="6">
    <source>
        <dbReference type="EMBL" id="RJS47556.1"/>
    </source>
</evidence>
<evidence type="ECO:0000313" key="7">
    <source>
        <dbReference type="Proteomes" id="UP000276542"/>
    </source>
</evidence>
<evidence type="ECO:0000256" key="4">
    <source>
        <dbReference type="ARBA" id="ARBA00023163"/>
    </source>
</evidence>
<sequence length="239" mass="25692">MISVERLADVFVSVADTLVDDFDLMDFLHGLTTSVADLTGAAAAGILLTDVRGDLNLLAASSDQARELEYLQLESAEGPCLDGFRTGTQVIEDNLSAAAERWSFFAPRAVDAGFLSVHTFPLRLRDKVIGALDVFGVARGPLLDGDTSAVQALADVATIAIIQERALVRADLLTEQLEFALNSRIAIEQAKGAVARTFGISVDQAFELLRSHARSQRLRLTDLAVAVLNDPSRVDNLRA</sequence>
<reference evidence="7" key="1">
    <citation type="submission" date="2018-09" db="EMBL/GenBank/DDBJ databases">
        <authorList>
            <person name="Zhu H."/>
        </authorList>
    </citation>
    <scope>NUCLEOTIDE SEQUENCE [LARGE SCALE GENOMIC DNA]</scope>
    <source>
        <strain evidence="7">K1W22B-1</strain>
    </source>
</reference>
<dbReference type="PROSITE" id="PS50921">
    <property type="entry name" value="ANTAR"/>
    <property type="match status" value="1"/>
</dbReference>
<dbReference type="RefSeq" id="WP_120061519.1">
    <property type="nucleotide sequence ID" value="NZ_QYRP01000002.1"/>
</dbReference>
<dbReference type="InterPro" id="IPR029016">
    <property type="entry name" value="GAF-like_dom_sf"/>
</dbReference>
<dbReference type="SUPFAM" id="SSF52172">
    <property type="entry name" value="CheY-like"/>
    <property type="match status" value="1"/>
</dbReference>
<accession>A0A3A5HA90</accession>
<dbReference type="Pfam" id="PF03861">
    <property type="entry name" value="ANTAR"/>
    <property type="match status" value="1"/>
</dbReference>
<protein>
    <submittedName>
        <fullName evidence="6">ANTAR domain-containing protein</fullName>
    </submittedName>
</protein>
<dbReference type="Pfam" id="PF13185">
    <property type="entry name" value="GAF_2"/>
    <property type="match status" value="1"/>
</dbReference>
<evidence type="ECO:0000256" key="3">
    <source>
        <dbReference type="ARBA" id="ARBA00023015"/>
    </source>
</evidence>
<dbReference type="AlphaFoldDB" id="A0A3A5HA90"/>
<organism evidence="6 7">
    <name type="scientific">Nocardioides cavernaquae</name>
    <dbReference type="NCBI Taxonomy" id="2321396"/>
    <lineage>
        <taxon>Bacteria</taxon>
        <taxon>Bacillati</taxon>
        <taxon>Actinomycetota</taxon>
        <taxon>Actinomycetes</taxon>
        <taxon>Propionibacteriales</taxon>
        <taxon>Nocardioidaceae</taxon>
        <taxon>Nocardioides</taxon>
    </lineage>
</organism>
<dbReference type="PIRSF" id="PIRSF036625">
    <property type="entry name" value="GAF_ANTAR"/>
    <property type="match status" value="1"/>
</dbReference>
<dbReference type="InterPro" id="IPR005561">
    <property type="entry name" value="ANTAR"/>
</dbReference>
<dbReference type="SMART" id="SM01012">
    <property type="entry name" value="ANTAR"/>
    <property type="match status" value="1"/>
</dbReference>
<dbReference type="OrthoDB" id="3683444at2"/>
<evidence type="ECO:0000259" key="5">
    <source>
        <dbReference type="PROSITE" id="PS50921"/>
    </source>
</evidence>
<dbReference type="Gene3D" id="3.30.450.40">
    <property type="match status" value="1"/>
</dbReference>
<evidence type="ECO:0000256" key="1">
    <source>
        <dbReference type="ARBA" id="ARBA00022679"/>
    </source>
</evidence>
<comment type="caution">
    <text evidence="6">The sequence shown here is derived from an EMBL/GenBank/DDBJ whole genome shotgun (WGS) entry which is preliminary data.</text>
</comment>
<dbReference type="SUPFAM" id="SSF55781">
    <property type="entry name" value="GAF domain-like"/>
    <property type="match status" value="1"/>
</dbReference>
<proteinExistence type="predicted"/>
<dbReference type="InterPro" id="IPR003018">
    <property type="entry name" value="GAF"/>
</dbReference>
<keyword evidence="4" id="KW-0804">Transcription</keyword>
<gene>
    <name evidence="6" type="ORF">D4739_15950</name>
</gene>
<dbReference type="InterPro" id="IPR012074">
    <property type="entry name" value="GAF_ANTAR"/>
</dbReference>
<keyword evidence="1" id="KW-0808">Transferase</keyword>
<keyword evidence="7" id="KW-1185">Reference proteome</keyword>
<dbReference type="InterPro" id="IPR036388">
    <property type="entry name" value="WH-like_DNA-bd_sf"/>
</dbReference>
<dbReference type="InterPro" id="IPR011006">
    <property type="entry name" value="CheY-like_superfamily"/>
</dbReference>
<dbReference type="EMBL" id="QYRP01000002">
    <property type="protein sequence ID" value="RJS47556.1"/>
    <property type="molecule type" value="Genomic_DNA"/>
</dbReference>
<keyword evidence="2" id="KW-0418">Kinase</keyword>
<dbReference type="GO" id="GO:0016301">
    <property type="term" value="F:kinase activity"/>
    <property type="evidence" value="ECO:0007669"/>
    <property type="project" value="UniProtKB-KW"/>
</dbReference>
<name>A0A3A5HA90_9ACTN</name>